<feature type="compositionally biased region" description="Pro residues" evidence="1">
    <location>
        <begin position="15"/>
        <end position="32"/>
    </location>
</feature>
<organism evidence="2">
    <name type="scientific">Arundo donax</name>
    <name type="common">Giant reed</name>
    <name type="synonym">Donax arundinaceus</name>
    <dbReference type="NCBI Taxonomy" id="35708"/>
    <lineage>
        <taxon>Eukaryota</taxon>
        <taxon>Viridiplantae</taxon>
        <taxon>Streptophyta</taxon>
        <taxon>Embryophyta</taxon>
        <taxon>Tracheophyta</taxon>
        <taxon>Spermatophyta</taxon>
        <taxon>Magnoliopsida</taxon>
        <taxon>Liliopsida</taxon>
        <taxon>Poales</taxon>
        <taxon>Poaceae</taxon>
        <taxon>PACMAD clade</taxon>
        <taxon>Arundinoideae</taxon>
        <taxon>Arundineae</taxon>
        <taxon>Arundo</taxon>
    </lineage>
</organism>
<reference evidence="2" key="2">
    <citation type="journal article" date="2015" name="Data Brief">
        <title>Shoot transcriptome of the giant reed, Arundo donax.</title>
        <authorList>
            <person name="Barrero R.A."/>
            <person name="Guerrero F.D."/>
            <person name="Moolhuijzen P."/>
            <person name="Goolsby J.A."/>
            <person name="Tidwell J."/>
            <person name="Bellgard S.E."/>
            <person name="Bellgard M.I."/>
        </authorList>
    </citation>
    <scope>NUCLEOTIDE SEQUENCE</scope>
    <source>
        <tissue evidence="2">Shoot tissue taken approximately 20 cm above the soil surface</tissue>
    </source>
</reference>
<dbReference type="EMBL" id="GBRH01273157">
    <property type="protein sequence ID" value="JAD24738.1"/>
    <property type="molecule type" value="Transcribed_RNA"/>
</dbReference>
<reference evidence="2" key="1">
    <citation type="submission" date="2014-09" db="EMBL/GenBank/DDBJ databases">
        <authorList>
            <person name="Magalhaes I.L.F."/>
            <person name="Oliveira U."/>
            <person name="Santos F.R."/>
            <person name="Vidigal T.H.D.A."/>
            <person name="Brescovit A.D."/>
            <person name="Santos A.J."/>
        </authorList>
    </citation>
    <scope>NUCLEOTIDE SEQUENCE</scope>
    <source>
        <tissue evidence="2">Shoot tissue taken approximately 20 cm above the soil surface</tissue>
    </source>
</reference>
<protein>
    <submittedName>
        <fullName evidence="2">Uncharacterized protein</fullName>
    </submittedName>
</protein>
<accession>A0A0A8YG28</accession>
<name>A0A0A8YG28_ARUDO</name>
<dbReference type="AlphaFoldDB" id="A0A0A8YG28"/>
<evidence type="ECO:0000313" key="2">
    <source>
        <dbReference type="EMBL" id="JAD24738.1"/>
    </source>
</evidence>
<evidence type="ECO:0000256" key="1">
    <source>
        <dbReference type="SAM" id="MobiDB-lite"/>
    </source>
</evidence>
<proteinExistence type="predicted"/>
<sequence length="104" mass="11301">MVGGFNWQHGDFNRPPIPMKKPPNLPSPPPPESLAADFNHAGHACLVDFGKEVLLSAYMGMLRILAHKMNLTQANANKVALHQPSLLITLGLTGPDVIMYCMIA</sequence>
<feature type="region of interest" description="Disordered" evidence="1">
    <location>
        <begin position="1"/>
        <end position="33"/>
    </location>
</feature>